<evidence type="ECO:0000313" key="1">
    <source>
        <dbReference type="EMBL" id="RHL33902.1"/>
    </source>
</evidence>
<evidence type="ECO:0000313" key="2">
    <source>
        <dbReference type="Proteomes" id="UP000284495"/>
    </source>
</evidence>
<organism evidence="1 2">
    <name type="scientific">Bacteroides xylanisolvens</name>
    <dbReference type="NCBI Taxonomy" id="371601"/>
    <lineage>
        <taxon>Bacteria</taxon>
        <taxon>Pseudomonadati</taxon>
        <taxon>Bacteroidota</taxon>
        <taxon>Bacteroidia</taxon>
        <taxon>Bacteroidales</taxon>
        <taxon>Bacteroidaceae</taxon>
        <taxon>Bacteroides</taxon>
    </lineage>
</organism>
<dbReference type="PANTHER" id="PTHR41317:SF1">
    <property type="entry name" value="PD-(D_E)XK NUCLEASE FAMILY TRANSPOSASE"/>
    <property type="match status" value="1"/>
</dbReference>
<accession>A0A415KC68</accession>
<dbReference type="EMBL" id="QROO01000032">
    <property type="protein sequence ID" value="RHL33902.1"/>
    <property type="molecule type" value="Genomic_DNA"/>
</dbReference>
<evidence type="ECO:0008006" key="3">
    <source>
        <dbReference type="Google" id="ProtNLM"/>
    </source>
</evidence>
<comment type="caution">
    <text evidence="1">The sequence shown here is derived from an EMBL/GenBank/DDBJ whole genome shotgun (WGS) entry which is preliminary data.</text>
</comment>
<name>A0A415KC68_9BACE</name>
<protein>
    <recommendedName>
        <fullName evidence="3">Transposase</fullName>
    </recommendedName>
</protein>
<dbReference type="PANTHER" id="PTHR41317">
    <property type="entry name" value="PD-(D_E)XK NUCLEASE FAMILY TRANSPOSASE"/>
    <property type="match status" value="1"/>
</dbReference>
<sequence>MSGNKISDRPILPLKARKAVFEKLEDIADVASMSPEDRERYDNSVKVYRDYLVTMDAAEQKGMEKGIKEGAQKAQLQIARNMKAKGIDNQSIAECTDLPLSMIEEL</sequence>
<dbReference type="AlphaFoldDB" id="A0A415KC68"/>
<dbReference type="Proteomes" id="UP000284495">
    <property type="component" value="Unassembled WGS sequence"/>
</dbReference>
<gene>
    <name evidence="1" type="ORF">DW027_20825</name>
</gene>
<proteinExistence type="predicted"/>
<reference evidence="1 2" key="1">
    <citation type="submission" date="2018-08" db="EMBL/GenBank/DDBJ databases">
        <title>A genome reference for cultivated species of the human gut microbiota.</title>
        <authorList>
            <person name="Zou Y."/>
            <person name="Xue W."/>
            <person name="Luo G."/>
        </authorList>
    </citation>
    <scope>NUCLEOTIDE SEQUENCE [LARGE SCALE GENOMIC DNA]</scope>
    <source>
        <strain evidence="1 2">AF38-2</strain>
    </source>
</reference>